<keyword evidence="2" id="KW-0732">Signal</keyword>
<dbReference type="PhylomeDB" id="B3RUI4"/>
<protein>
    <submittedName>
        <fullName evidence="3">Uncharacterized protein</fullName>
    </submittedName>
</protein>
<keyword evidence="1" id="KW-1133">Transmembrane helix</keyword>
<dbReference type="Proteomes" id="UP000009022">
    <property type="component" value="Unassembled WGS sequence"/>
</dbReference>
<feature type="transmembrane region" description="Helical" evidence="1">
    <location>
        <begin position="463"/>
        <end position="488"/>
    </location>
</feature>
<name>B3RUI4_TRIAD</name>
<feature type="transmembrane region" description="Helical" evidence="1">
    <location>
        <begin position="334"/>
        <end position="355"/>
    </location>
</feature>
<feature type="transmembrane region" description="Helical" evidence="1">
    <location>
        <begin position="291"/>
        <end position="314"/>
    </location>
</feature>
<dbReference type="KEGG" id="tad:TRIADDRAFT_55301"/>
<dbReference type="RefSeq" id="XP_002111851.1">
    <property type="nucleotide sequence ID" value="XM_002111815.1"/>
</dbReference>
<proteinExistence type="predicted"/>
<keyword evidence="1" id="KW-0812">Transmembrane</keyword>
<sequence length="814" mass="94668">MGYKSNSFRISVWLSTLCLFIFVHYVNSDNIDDHQCYSNCQLSILEETQTYNNFKNKIKSPSIRVVFFYLCKENDSQPIRPRHEEQGTFYAWLRNDYGRAIFALPSDYITTSLSLYVIFASSLQVHVMESPEGCYIHANDTCRELIVFKTLVQLIRSNNSKNSSSEKSGSLCRRNFLKNKTSDLGTADYSCCEYKESDSEININKCLKPQTIAWYVPIMRIFTIILSTVLGGNILAKVISSYLDTLEKNTEIDSVSVSVLNQVKLQTVGYFYLRETTGSSKNRWLQIQCSLIYILLFFAGFTGTFISIGLQIFPPFFMILPAVQPLSMLYEIRFWLSIFGGIHCFCTLIIILAHLKQFWLTNSSSYQRLLPLSTSNYKVLTRSNFGHLHLQFITRLKDIINHLTSCHFMKFIKGLLTLLVCLPFFIFGPIELLRIALFMCEVLTLKLKRYFLFTSSELKRFNIIVSPILFLIAFLYSTITIVTFWLTFQVICRIIINVTIFIITHSVYFSIVIVVIIPYVHYITKLIDSYASKGYMLPKRIIKLQQSVESKIDDILTAKQGKLEIYFVVSEDLNNPIITIDLPEMLQDSQIEYYVRRYLQYVVLNHYELVVGMSKVVFQYNLLHDDFVQVTLSPDYNIYFYHGYNDGLNELLACISQHLSDKKVEYYRVKLSQVYYKINNIDDCECIGIPSELFDYIRYYAPEVSLNLWQILYNIIITTCLLVTFIFTVLLDSNKWSFISLNATIASTPIVYIATILSMRYLKVNEPDEETTTEVLMASLIQYRRGYRLFCKRGIEFQPITQIVRMAFTHPIHR</sequence>
<reference evidence="3 4" key="1">
    <citation type="journal article" date="2008" name="Nature">
        <title>The Trichoplax genome and the nature of placozoans.</title>
        <authorList>
            <person name="Srivastava M."/>
            <person name="Begovic E."/>
            <person name="Chapman J."/>
            <person name="Putnam N.H."/>
            <person name="Hellsten U."/>
            <person name="Kawashima T."/>
            <person name="Kuo A."/>
            <person name="Mitros T."/>
            <person name="Salamov A."/>
            <person name="Carpenter M.L."/>
            <person name="Signorovitch A.Y."/>
            <person name="Moreno M.A."/>
            <person name="Kamm K."/>
            <person name="Grimwood J."/>
            <person name="Schmutz J."/>
            <person name="Shapiro H."/>
            <person name="Grigoriev I.V."/>
            <person name="Buss L.W."/>
            <person name="Schierwater B."/>
            <person name="Dellaporta S.L."/>
            <person name="Rokhsar D.S."/>
        </authorList>
    </citation>
    <scope>NUCLEOTIDE SEQUENCE [LARGE SCALE GENOMIC DNA]</scope>
    <source>
        <strain evidence="3 4">Grell-BS-1999</strain>
    </source>
</reference>
<evidence type="ECO:0000313" key="3">
    <source>
        <dbReference type="EMBL" id="EDV25818.1"/>
    </source>
</evidence>
<feature type="transmembrane region" description="Helical" evidence="1">
    <location>
        <begin position="711"/>
        <end position="730"/>
    </location>
</feature>
<feature type="chain" id="PRO_5002796990" evidence="2">
    <location>
        <begin position="29"/>
        <end position="814"/>
    </location>
</feature>
<evidence type="ECO:0000313" key="4">
    <source>
        <dbReference type="Proteomes" id="UP000009022"/>
    </source>
</evidence>
<evidence type="ECO:0000256" key="2">
    <source>
        <dbReference type="SAM" id="SignalP"/>
    </source>
</evidence>
<evidence type="ECO:0000256" key="1">
    <source>
        <dbReference type="SAM" id="Phobius"/>
    </source>
</evidence>
<dbReference type="CTD" id="6752585"/>
<dbReference type="AlphaFoldDB" id="B3RUI4"/>
<keyword evidence="4" id="KW-1185">Reference proteome</keyword>
<dbReference type="EMBL" id="DS985244">
    <property type="protein sequence ID" value="EDV25818.1"/>
    <property type="molecule type" value="Genomic_DNA"/>
</dbReference>
<feature type="transmembrane region" description="Helical" evidence="1">
    <location>
        <begin position="494"/>
        <end position="520"/>
    </location>
</feature>
<organism evidence="3 4">
    <name type="scientific">Trichoplax adhaerens</name>
    <name type="common">Trichoplax reptans</name>
    <dbReference type="NCBI Taxonomy" id="10228"/>
    <lineage>
        <taxon>Eukaryota</taxon>
        <taxon>Metazoa</taxon>
        <taxon>Placozoa</taxon>
        <taxon>Uniplacotomia</taxon>
        <taxon>Trichoplacea</taxon>
        <taxon>Trichoplacidae</taxon>
        <taxon>Trichoplax</taxon>
    </lineage>
</organism>
<accession>B3RUI4</accession>
<keyword evidence="1" id="KW-0472">Membrane</keyword>
<feature type="transmembrane region" description="Helical" evidence="1">
    <location>
        <begin position="212"/>
        <end position="236"/>
    </location>
</feature>
<dbReference type="HOGENOM" id="CLU_017982_0_0_1"/>
<gene>
    <name evidence="3" type="ORF">TRIADDRAFT_55301</name>
</gene>
<feature type="signal peptide" evidence="2">
    <location>
        <begin position="1"/>
        <end position="28"/>
    </location>
</feature>
<dbReference type="InParanoid" id="B3RUI4"/>
<feature type="transmembrane region" description="Helical" evidence="1">
    <location>
        <begin position="736"/>
        <end position="757"/>
    </location>
</feature>
<dbReference type="GeneID" id="6752585"/>